<dbReference type="InterPro" id="IPR001647">
    <property type="entry name" value="HTH_TetR"/>
</dbReference>
<dbReference type="PANTHER" id="PTHR30055">
    <property type="entry name" value="HTH-TYPE TRANSCRIPTIONAL REGULATOR RUTR"/>
    <property type="match status" value="1"/>
</dbReference>
<feature type="region of interest" description="Disordered" evidence="5">
    <location>
        <begin position="1"/>
        <end position="32"/>
    </location>
</feature>
<accession>A0ABT8IUW1</accession>
<evidence type="ECO:0000256" key="4">
    <source>
        <dbReference type="PROSITE-ProRule" id="PRU00335"/>
    </source>
</evidence>
<evidence type="ECO:0000256" key="1">
    <source>
        <dbReference type="ARBA" id="ARBA00023015"/>
    </source>
</evidence>
<evidence type="ECO:0000259" key="6">
    <source>
        <dbReference type="PROSITE" id="PS50977"/>
    </source>
</evidence>
<evidence type="ECO:0000313" key="7">
    <source>
        <dbReference type="EMBL" id="MDN4596575.1"/>
    </source>
</evidence>
<keyword evidence="2 4" id="KW-0238">DNA-binding</keyword>
<keyword evidence="8" id="KW-1185">Reference proteome</keyword>
<dbReference type="PROSITE" id="PS50977">
    <property type="entry name" value="HTH_TETR_2"/>
    <property type="match status" value="1"/>
</dbReference>
<dbReference type="SUPFAM" id="SSF46689">
    <property type="entry name" value="Homeodomain-like"/>
    <property type="match status" value="1"/>
</dbReference>
<dbReference type="InterPro" id="IPR009057">
    <property type="entry name" value="Homeodomain-like_sf"/>
</dbReference>
<evidence type="ECO:0000256" key="3">
    <source>
        <dbReference type="ARBA" id="ARBA00023163"/>
    </source>
</evidence>
<dbReference type="Pfam" id="PF00440">
    <property type="entry name" value="TetR_N"/>
    <property type="match status" value="1"/>
</dbReference>
<reference evidence="7" key="1">
    <citation type="submission" date="2023-03" db="EMBL/GenBank/DDBJ databases">
        <title>MT1 and MT2 Draft Genomes of Novel Species.</title>
        <authorList>
            <person name="Venkateswaran K."/>
        </authorList>
    </citation>
    <scope>NUCLEOTIDE SEQUENCE</scope>
    <source>
        <strain evidence="7">F6_8S_P_1A</strain>
    </source>
</reference>
<evidence type="ECO:0000313" key="8">
    <source>
        <dbReference type="Proteomes" id="UP001174210"/>
    </source>
</evidence>
<proteinExistence type="predicted"/>
<evidence type="ECO:0000256" key="2">
    <source>
        <dbReference type="ARBA" id="ARBA00023125"/>
    </source>
</evidence>
<feature type="DNA-binding region" description="H-T-H motif" evidence="4">
    <location>
        <begin position="56"/>
        <end position="75"/>
    </location>
</feature>
<dbReference type="Proteomes" id="UP001174210">
    <property type="component" value="Unassembled WGS sequence"/>
</dbReference>
<dbReference type="InterPro" id="IPR050109">
    <property type="entry name" value="HTH-type_TetR-like_transc_reg"/>
</dbReference>
<protein>
    <submittedName>
        <fullName evidence="7">Helix-turn-helix domain containing protein</fullName>
    </submittedName>
</protein>
<dbReference type="PRINTS" id="PR00455">
    <property type="entry name" value="HTHTETR"/>
</dbReference>
<organism evidence="7 8">
    <name type="scientific">Leifsonia virtsii</name>
    <dbReference type="NCBI Taxonomy" id="3035915"/>
    <lineage>
        <taxon>Bacteria</taxon>
        <taxon>Bacillati</taxon>
        <taxon>Actinomycetota</taxon>
        <taxon>Actinomycetes</taxon>
        <taxon>Micrococcales</taxon>
        <taxon>Microbacteriaceae</taxon>
        <taxon>Leifsonia</taxon>
    </lineage>
</organism>
<dbReference type="EMBL" id="JAROCB010000001">
    <property type="protein sequence ID" value="MDN4596575.1"/>
    <property type="molecule type" value="Genomic_DNA"/>
</dbReference>
<comment type="caution">
    <text evidence="7">The sequence shown here is derived from an EMBL/GenBank/DDBJ whole genome shotgun (WGS) entry which is preliminary data.</text>
</comment>
<feature type="compositionally biased region" description="Basic and acidic residues" evidence="5">
    <location>
        <begin position="1"/>
        <end position="25"/>
    </location>
</feature>
<dbReference type="PANTHER" id="PTHR30055:SF234">
    <property type="entry name" value="HTH-TYPE TRANSCRIPTIONAL REGULATOR BETI"/>
    <property type="match status" value="1"/>
</dbReference>
<feature type="domain" description="HTH tetR-type" evidence="6">
    <location>
        <begin position="33"/>
        <end position="93"/>
    </location>
</feature>
<dbReference type="Gene3D" id="1.10.357.10">
    <property type="entry name" value="Tetracycline Repressor, domain 2"/>
    <property type="match status" value="1"/>
</dbReference>
<evidence type="ECO:0000256" key="5">
    <source>
        <dbReference type="SAM" id="MobiDB-lite"/>
    </source>
</evidence>
<keyword evidence="3" id="KW-0804">Transcription</keyword>
<keyword evidence="1" id="KW-0805">Transcription regulation</keyword>
<dbReference type="RefSeq" id="WP_301216750.1">
    <property type="nucleotide sequence ID" value="NZ_JAROCB010000001.1"/>
</dbReference>
<name>A0ABT8IUW1_9MICO</name>
<gene>
    <name evidence="7" type="ORF">P5G59_05440</name>
</gene>
<sequence>MDTTTLRDEPQSEHDADERDERDDAPAESARRRRTRARLLDAAFEVFAEQGVRAASVETIVERAGFTRGAFYSNFSSKEELFFALMEREKEMRLEQLDTGVAQFLRPLVGEEGAELGDEDVVRTVTRILELQSDDPRWWLVQAEFRLLALRDHTIAADYLRYQDEFFADLTQTVVAALTSARRRFTIAPEEAVRVIAELCANGEARAVLSGDERTFPERLSESVPAILLALTERV</sequence>